<dbReference type="Proteomes" id="UP000034954">
    <property type="component" value="Unassembled WGS sequence"/>
</dbReference>
<name>A0A0M2UXM5_9BACT</name>
<reference evidence="1 2" key="1">
    <citation type="journal article" date="2013" name="BMC Microbiol.">
        <title>Identification of the type II cytochrome c maturation pathway in anammox bacteria by comparative genomics.</title>
        <authorList>
            <person name="Ferousi C."/>
            <person name="Speth D.R."/>
            <person name="Reimann J."/>
            <person name="Op den Camp H.J."/>
            <person name="Allen J.W."/>
            <person name="Keltjens J.T."/>
            <person name="Jetten M.S."/>
        </authorList>
    </citation>
    <scope>NUCLEOTIDE SEQUENCE [LARGE SCALE GENOMIC DNA]</scope>
    <source>
        <strain evidence="1">RU1</strain>
    </source>
</reference>
<comment type="caution">
    <text evidence="1">The sequence shown here is derived from an EMBL/GenBank/DDBJ whole genome shotgun (WGS) entry which is preliminary data.</text>
</comment>
<accession>A0A0M2UXM5</accession>
<evidence type="ECO:0000313" key="1">
    <source>
        <dbReference type="EMBL" id="KKO19224.1"/>
    </source>
</evidence>
<dbReference type="AlphaFoldDB" id="A0A0M2UXM5"/>
<organism evidence="1 2">
    <name type="scientific">Candidatus Brocadia fulgida</name>
    <dbReference type="NCBI Taxonomy" id="380242"/>
    <lineage>
        <taxon>Bacteria</taxon>
        <taxon>Pseudomonadati</taxon>
        <taxon>Planctomycetota</taxon>
        <taxon>Candidatus Brocadiia</taxon>
        <taxon>Candidatus Brocadiales</taxon>
        <taxon>Candidatus Brocadiaceae</taxon>
        <taxon>Candidatus Brocadia</taxon>
    </lineage>
</organism>
<sequence length="114" mass="12440">MIRTEVISFADMFFDKIADVTYTVADLAGTPQARVDTALWRIHYCTNAIQIATGPNPKANLIDMMTLVSLGRMAMEALPLSVCLAPTPESSKIPFAVWSSRGGRLRAAILPRNS</sequence>
<gene>
    <name evidence="1" type="ORF">BROFUL_02068</name>
</gene>
<proteinExistence type="predicted"/>
<protein>
    <submittedName>
        <fullName evidence="1">Uncharacterized protein</fullName>
    </submittedName>
</protein>
<evidence type="ECO:0000313" key="2">
    <source>
        <dbReference type="Proteomes" id="UP000034954"/>
    </source>
</evidence>
<dbReference type="EMBL" id="LAQJ01000208">
    <property type="protein sequence ID" value="KKO19224.1"/>
    <property type="molecule type" value="Genomic_DNA"/>
</dbReference>
<keyword evidence="2" id="KW-1185">Reference proteome</keyword>